<evidence type="ECO:0000259" key="1">
    <source>
        <dbReference type="PROSITE" id="PS50995"/>
    </source>
</evidence>
<feature type="domain" description="HTH marR-type" evidence="1">
    <location>
        <begin position="1"/>
        <end position="123"/>
    </location>
</feature>
<dbReference type="PANTHER" id="PTHR33164">
    <property type="entry name" value="TRANSCRIPTIONAL REGULATOR, MARR FAMILY"/>
    <property type="match status" value="1"/>
</dbReference>
<comment type="caution">
    <text evidence="2">The sequence shown here is derived from an EMBL/GenBank/DDBJ whole genome shotgun (WGS) entry which is preliminary data.</text>
</comment>
<proteinExistence type="predicted"/>
<keyword evidence="3" id="KW-1185">Reference proteome</keyword>
<dbReference type="InterPro" id="IPR036390">
    <property type="entry name" value="WH_DNA-bd_sf"/>
</dbReference>
<dbReference type="EMBL" id="BSDD01000006">
    <property type="protein sequence ID" value="GLH71267.1"/>
    <property type="molecule type" value="Genomic_DNA"/>
</dbReference>
<dbReference type="Proteomes" id="UP001165089">
    <property type="component" value="Unassembled WGS sequence"/>
</dbReference>
<dbReference type="Gene3D" id="1.10.10.10">
    <property type="entry name" value="Winged helix-like DNA-binding domain superfamily/Winged helix DNA-binding domain"/>
    <property type="match status" value="1"/>
</dbReference>
<dbReference type="Pfam" id="PF12802">
    <property type="entry name" value="MarR_2"/>
    <property type="match status" value="1"/>
</dbReference>
<sequence length="126" mass="14201">MSQELARWLVESGYVDLQPAHSAAIQALWTEPGGARLTTLARKARMTKQSMGALVEHLGRAGYVERVEDPEDRRASLVRLTARGQAYTREVRAFVRRVEADWAKRVGAQRMRDLRETLALLVAEQA</sequence>
<dbReference type="InterPro" id="IPR036388">
    <property type="entry name" value="WH-like_DNA-bd_sf"/>
</dbReference>
<protein>
    <recommendedName>
        <fullName evidence="1">HTH marR-type domain-containing protein</fullName>
    </recommendedName>
</protein>
<dbReference type="SUPFAM" id="SSF46785">
    <property type="entry name" value="Winged helix' DNA-binding domain"/>
    <property type="match status" value="1"/>
</dbReference>
<organism evidence="2 3">
    <name type="scientific">Geothrix rubra</name>
    <dbReference type="NCBI Taxonomy" id="2927977"/>
    <lineage>
        <taxon>Bacteria</taxon>
        <taxon>Pseudomonadati</taxon>
        <taxon>Acidobacteriota</taxon>
        <taxon>Holophagae</taxon>
        <taxon>Holophagales</taxon>
        <taxon>Holophagaceae</taxon>
        <taxon>Geothrix</taxon>
    </lineage>
</organism>
<dbReference type="SMART" id="SM00347">
    <property type="entry name" value="HTH_MARR"/>
    <property type="match status" value="1"/>
</dbReference>
<dbReference type="InterPro" id="IPR000835">
    <property type="entry name" value="HTH_MarR-typ"/>
</dbReference>
<accession>A0ABQ5Q9G9</accession>
<evidence type="ECO:0000313" key="2">
    <source>
        <dbReference type="EMBL" id="GLH71267.1"/>
    </source>
</evidence>
<gene>
    <name evidence="2" type="ORF">GETHPA_28000</name>
</gene>
<dbReference type="PANTHER" id="PTHR33164:SF57">
    <property type="entry name" value="MARR-FAMILY TRANSCRIPTIONAL REGULATOR"/>
    <property type="match status" value="1"/>
</dbReference>
<name>A0ABQ5Q9G9_9BACT</name>
<dbReference type="PROSITE" id="PS50995">
    <property type="entry name" value="HTH_MARR_2"/>
    <property type="match status" value="1"/>
</dbReference>
<evidence type="ECO:0000313" key="3">
    <source>
        <dbReference type="Proteomes" id="UP001165089"/>
    </source>
</evidence>
<dbReference type="InterPro" id="IPR039422">
    <property type="entry name" value="MarR/SlyA-like"/>
</dbReference>
<reference evidence="2 3" key="1">
    <citation type="journal article" date="2023" name="Antonie Van Leeuwenhoek">
        <title>Mesoterricola silvestris gen. nov., sp. nov., Mesoterricola sediminis sp. nov., Geothrix oryzae sp. nov., Geothrix edaphica sp. nov., Geothrix rubra sp. nov., and Geothrix limicola sp. nov., six novel members of Acidobacteriota isolated from soils.</title>
        <authorList>
            <person name="Itoh H."/>
            <person name="Sugisawa Y."/>
            <person name="Mise K."/>
            <person name="Xu Z."/>
            <person name="Kuniyasu M."/>
            <person name="Ushijima N."/>
            <person name="Kawano K."/>
            <person name="Kobayashi E."/>
            <person name="Shiratori Y."/>
            <person name="Masuda Y."/>
            <person name="Senoo K."/>
        </authorList>
    </citation>
    <scope>NUCLEOTIDE SEQUENCE [LARGE SCALE GENOMIC DNA]</scope>
    <source>
        <strain evidence="2 3">Red803</strain>
    </source>
</reference>